<dbReference type="InterPro" id="IPR036412">
    <property type="entry name" value="HAD-like_sf"/>
</dbReference>
<evidence type="ECO:0000313" key="2">
    <source>
        <dbReference type="Proteomes" id="UP000886723"/>
    </source>
</evidence>
<organism evidence="1 2">
    <name type="scientific">Candidatus Pullilachnospira stercoravium</name>
    <dbReference type="NCBI Taxonomy" id="2840913"/>
    <lineage>
        <taxon>Bacteria</taxon>
        <taxon>Bacillati</taxon>
        <taxon>Bacillota</taxon>
        <taxon>Clostridia</taxon>
        <taxon>Lachnospirales</taxon>
        <taxon>Lachnospiraceae</taxon>
        <taxon>Lachnospiraceae incertae sedis</taxon>
        <taxon>Candidatus Pullilachnospira</taxon>
    </lineage>
</organism>
<accession>A0A9D1NTN8</accession>
<dbReference type="AlphaFoldDB" id="A0A9D1NTN8"/>
<dbReference type="InterPro" id="IPR023198">
    <property type="entry name" value="PGP-like_dom2"/>
</dbReference>
<dbReference type="SFLD" id="SFLDS00003">
    <property type="entry name" value="Haloacid_Dehalogenase"/>
    <property type="match status" value="1"/>
</dbReference>
<dbReference type="Pfam" id="PF00702">
    <property type="entry name" value="Hydrolase"/>
    <property type="match status" value="1"/>
</dbReference>
<dbReference type="Gene3D" id="1.10.150.240">
    <property type="entry name" value="Putative phosphatase, domain 2"/>
    <property type="match status" value="1"/>
</dbReference>
<dbReference type="Gene3D" id="3.40.50.1000">
    <property type="entry name" value="HAD superfamily/HAD-like"/>
    <property type="match status" value="1"/>
</dbReference>
<reference evidence="1" key="1">
    <citation type="submission" date="2020-10" db="EMBL/GenBank/DDBJ databases">
        <authorList>
            <person name="Gilroy R."/>
        </authorList>
    </citation>
    <scope>NUCLEOTIDE SEQUENCE</scope>
    <source>
        <strain evidence="1">ChiBcec2-4451</strain>
    </source>
</reference>
<dbReference type="Proteomes" id="UP000886723">
    <property type="component" value="Unassembled WGS sequence"/>
</dbReference>
<dbReference type="SUPFAM" id="SSF56784">
    <property type="entry name" value="HAD-like"/>
    <property type="match status" value="1"/>
</dbReference>
<dbReference type="PANTHER" id="PTHR18901:SF38">
    <property type="entry name" value="PSEUDOURIDINE-5'-PHOSPHATASE"/>
    <property type="match status" value="1"/>
</dbReference>
<dbReference type="NCBIfam" id="TIGR01509">
    <property type="entry name" value="HAD-SF-IA-v3"/>
    <property type="match status" value="1"/>
</dbReference>
<name>A0A9D1NTN8_9FIRM</name>
<comment type="caution">
    <text evidence="1">The sequence shown here is derived from an EMBL/GenBank/DDBJ whole genome shotgun (WGS) entry which is preliminary data.</text>
</comment>
<proteinExistence type="predicted"/>
<gene>
    <name evidence="1" type="ORF">IAA63_05915</name>
</gene>
<dbReference type="CDD" id="cd07505">
    <property type="entry name" value="HAD_BPGM-like"/>
    <property type="match status" value="1"/>
</dbReference>
<dbReference type="InterPro" id="IPR006439">
    <property type="entry name" value="HAD-SF_hydro_IA"/>
</dbReference>
<dbReference type="GO" id="GO:0016791">
    <property type="term" value="F:phosphatase activity"/>
    <property type="evidence" value="ECO:0007669"/>
    <property type="project" value="TreeGrafter"/>
</dbReference>
<dbReference type="PANTHER" id="PTHR18901">
    <property type="entry name" value="2-DEOXYGLUCOSE-6-PHOSPHATE PHOSPHATASE 2"/>
    <property type="match status" value="1"/>
</dbReference>
<dbReference type="PRINTS" id="PR00413">
    <property type="entry name" value="HADHALOGNASE"/>
</dbReference>
<sequence length="219" mass="23784">MMKGAIFDVDGVLLDSMEEWDQLGETYLAGLGIRAEKGLADTLAAMSMEEGAAWLIGHYGLSKTVEQAVEEMAGVMREAYACRIPEKNGVENYLRGLAEAGIPMVIATSGDRDNARMALERLGLWKYFRGMLTCTQVGAGKSQPDIFLAAAKILEGVPEEIWVFEDAPHAAATARGAGFHVAAVKDGQNARQEAQLAQTADIYLEDYGNFEMFRKKAGI</sequence>
<protein>
    <submittedName>
        <fullName evidence="1">HAD family phosphatase</fullName>
    </submittedName>
</protein>
<evidence type="ECO:0000313" key="1">
    <source>
        <dbReference type="EMBL" id="HIV12662.1"/>
    </source>
</evidence>
<dbReference type="InterPro" id="IPR023214">
    <property type="entry name" value="HAD_sf"/>
</dbReference>
<dbReference type="EMBL" id="DVON01000130">
    <property type="protein sequence ID" value="HIV12662.1"/>
    <property type="molecule type" value="Genomic_DNA"/>
</dbReference>
<dbReference type="SFLD" id="SFLDG01129">
    <property type="entry name" value="C1.5:_HAD__Beta-PGM__Phosphata"/>
    <property type="match status" value="1"/>
</dbReference>
<reference evidence="1" key="2">
    <citation type="journal article" date="2021" name="PeerJ">
        <title>Extensive microbial diversity within the chicken gut microbiome revealed by metagenomics and culture.</title>
        <authorList>
            <person name="Gilroy R."/>
            <person name="Ravi A."/>
            <person name="Getino M."/>
            <person name="Pursley I."/>
            <person name="Horton D.L."/>
            <person name="Alikhan N.F."/>
            <person name="Baker D."/>
            <person name="Gharbi K."/>
            <person name="Hall N."/>
            <person name="Watson M."/>
            <person name="Adriaenssens E.M."/>
            <person name="Foster-Nyarko E."/>
            <person name="Jarju S."/>
            <person name="Secka A."/>
            <person name="Antonio M."/>
            <person name="Oren A."/>
            <person name="Chaudhuri R.R."/>
            <person name="La Ragione R."/>
            <person name="Hildebrand F."/>
            <person name="Pallen M.J."/>
        </authorList>
    </citation>
    <scope>NUCLEOTIDE SEQUENCE</scope>
    <source>
        <strain evidence="1">ChiBcec2-4451</strain>
    </source>
</reference>